<dbReference type="GO" id="GO:0005634">
    <property type="term" value="C:nucleus"/>
    <property type="evidence" value="ECO:0007669"/>
    <property type="project" value="UniProtKB-SubCell"/>
</dbReference>
<proteinExistence type="inferred from homology"/>
<evidence type="ECO:0000256" key="6">
    <source>
        <dbReference type="ARBA" id="ARBA00023163"/>
    </source>
</evidence>
<dbReference type="SMART" id="SM00430">
    <property type="entry name" value="HOLI"/>
    <property type="match status" value="1"/>
</dbReference>
<dbReference type="GO" id="GO:0000978">
    <property type="term" value="F:RNA polymerase II cis-regulatory region sequence-specific DNA binding"/>
    <property type="evidence" value="ECO:0007669"/>
    <property type="project" value="TreeGrafter"/>
</dbReference>
<keyword evidence="6 9" id="KW-0804">Transcription</keyword>
<dbReference type="PROSITE" id="PS00031">
    <property type="entry name" value="NUCLEAR_REC_DBD_1"/>
    <property type="match status" value="1"/>
</dbReference>
<comment type="similarity">
    <text evidence="9">Belongs to the nuclear hormone receptor family.</text>
</comment>
<reference evidence="14" key="3">
    <citation type="submission" date="2015-06" db="UniProtKB">
        <authorList>
            <consortium name="EnsemblMetazoa"/>
        </authorList>
    </citation>
    <scope>IDENTIFICATION</scope>
</reference>
<dbReference type="OrthoDB" id="6352325at2759"/>
<name>R7UHB1_CAPTE</name>
<keyword evidence="15" id="KW-1185">Reference proteome</keyword>
<dbReference type="PROSITE" id="PS51030">
    <property type="entry name" value="NUCLEAR_REC_DBD_2"/>
    <property type="match status" value="1"/>
</dbReference>
<evidence type="ECO:0000313" key="14">
    <source>
        <dbReference type="EnsemblMetazoa" id="CapteP224377"/>
    </source>
</evidence>
<evidence type="ECO:0000256" key="5">
    <source>
        <dbReference type="ARBA" id="ARBA00023125"/>
    </source>
</evidence>
<accession>R7UHB1</accession>
<dbReference type="SUPFAM" id="SSF57716">
    <property type="entry name" value="Glucocorticoid receptor-like (DNA-binding domain)"/>
    <property type="match status" value="1"/>
</dbReference>
<keyword evidence="2 9" id="KW-0863">Zinc-finger</keyword>
<dbReference type="SUPFAM" id="SSF48508">
    <property type="entry name" value="Nuclear receptor ligand-binding domain"/>
    <property type="match status" value="1"/>
</dbReference>
<dbReference type="GO" id="GO:0030154">
    <property type="term" value="P:cell differentiation"/>
    <property type="evidence" value="ECO:0007669"/>
    <property type="project" value="TreeGrafter"/>
</dbReference>
<dbReference type="GO" id="GO:0045944">
    <property type="term" value="P:positive regulation of transcription by RNA polymerase II"/>
    <property type="evidence" value="ECO:0007669"/>
    <property type="project" value="TreeGrafter"/>
</dbReference>
<organism evidence="13">
    <name type="scientific">Capitella teleta</name>
    <name type="common">Polychaete worm</name>
    <dbReference type="NCBI Taxonomy" id="283909"/>
    <lineage>
        <taxon>Eukaryota</taxon>
        <taxon>Metazoa</taxon>
        <taxon>Spiralia</taxon>
        <taxon>Lophotrochozoa</taxon>
        <taxon>Annelida</taxon>
        <taxon>Polychaeta</taxon>
        <taxon>Sedentaria</taxon>
        <taxon>Scolecida</taxon>
        <taxon>Capitellidae</taxon>
        <taxon>Capitella</taxon>
    </lineage>
</organism>
<evidence type="ECO:0000313" key="13">
    <source>
        <dbReference type="EMBL" id="ELU05478.1"/>
    </source>
</evidence>
<dbReference type="InterPro" id="IPR000536">
    <property type="entry name" value="Nucl_hrmn_rcpt_lig-bd"/>
</dbReference>
<feature type="domain" description="NR LBD" evidence="12">
    <location>
        <begin position="363"/>
        <end position="588"/>
    </location>
</feature>
<comment type="subcellular location">
    <subcellularLocation>
        <location evidence="9">Nucleus</location>
    </subcellularLocation>
</comment>
<evidence type="ECO:0000256" key="1">
    <source>
        <dbReference type="ARBA" id="ARBA00022723"/>
    </source>
</evidence>
<dbReference type="InterPro" id="IPR001723">
    <property type="entry name" value="Nuclear_hrmn_rcpt"/>
</dbReference>
<dbReference type="PRINTS" id="PR00398">
    <property type="entry name" value="STRDHORMONER"/>
</dbReference>
<evidence type="ECO:0000259" key="12">
    <source>
        <dbReference type="PROSITE" id="PS51843"/>
    </source>
</evidence>
<dbReference type="EMBL" id="AMQN01007836">
    <property type="status" value="NOT_ANNOTATED_CDS"/>
    <property type="molecule type" value="Genomic_DNA"/>
</dbReference>
<evidence type="ECO:0000313" key="15">
    <source>
        <dbReference type="Proteomes" id="UP000014760"/>
    </source>
</evidence>
<feature type="region of interest" description="Disordered" evidence="10">
    <location>
        <begin position="187"/>
        <end position="224"/>
    </location>
</feature>
<dbReference type="PRINTS" id="PR00047">
    <property type="entry name" value="STROIDFINGER"/>
</dbReference>
<evidence type="ECO:0000256" key="7">
    <source>
        <dbReference type="ARBA" id="ARBA00023170"/>
    </source>
</evidence>
<dbReference type="Gene3D" id="1.10.565.10">
    <property type="entry name" value="Retinoid X Receptor"/>
    <property type="match status" value="1"/>
</dbReference>
<evidence type="ECO:0000256" key="8">
    <source>
        <dbReference type="ARBA" id="ARBA00023242"/>
    </source>
</evidence>
<dbReference type="InterPro" id="IPR035500">
    <property type="entry name" value="NHR-like_dom_sf"/>
</dbReference>
<dbReference type="EMBL" id="KB301483">
    <property type="protein sequence ID" value="ELU05478.1"/>
    <property type="molecule type" value="Genomic_DNA"/>
</dbReference>
<feature type="compositionally biased region" description="Low complexity" evidence="10">
    <location>
        <begin position="202"/>
        <end position="214"/>
    </location>
</feature>
<feature type="domain" description="Nuclear receptor" evidence="11">
    <location>
        <begin position="90"/>
        <end position="165"/>
    </location>
</feature>
<evidence type="ECO:0000256" key="4">
    <source>
        <dbReference type="ARBA" id="ARBA00023015"/>
    </source>
</evidence>
<dbReference type="Proteomes" id="UP000014760">
    <property type="component" value="Unassembled WGS sequence"/>
</dbReference>
<keyword evidence="5 9" id="KW-0238">DNA-binding</keyword>
<dbReference type="Pfam" id="PF00104">
    <property type="entry name" value="Hormone_recep"/>
    <property type="match status" value="1"/>
</dbReference>
<dbReference type="InterPro" id="IPR050234">
    <property type="entry name" value="Nuclear_hormone_rcpt_NR1"/>
</dbReference>
<feature type="compositionally biased region" description="Gly residues" evidence="10">
    <location>
        <begin position="215"/>
        <end position="224"/>
    </location>
</feature>
<dbReference type="GO" id="GO:0004879">
    <property type="term" value="F:nuclear receptor activity"/>
    <property type="evidence" value="ECO:0007669"/>
    <property type="project" value="TreeGrafter"/>
</dbReference>
<keyword evidence="3 9" id="KW-0862">Zinc</keyword>
<protein>
    <submittedName>
        <fullName evidence="13 14">Uncharacterized protein</fullName>
    </submittedName>
</protein>
<dbReference type="PANTHER" id="PTHR24082:SF283">
    <property type="entry name" value="NUCLEAR HORMONE RECEPTOR HR96"/>
    <property type="match status" value="1"/>
</dbReference>
<evidence type="ECO:0000256" key="3">
    <source>
        <dbReference type="ARBA" id="ARBA00022833"/>
    </source>
</evidence>
<dbReference type="SMART" id="SM00399">
    <property type="entry name" value="ZnF_C4"/>
    <property type="match status" value="1"/>
</dbReference>
<dbReference type="GO" id="GO:0000122">
    <property type="term" value="P:negative regulation of transcription by RNA polymerase II"/>
    <property type="evidence" value="ECO:0007669"/>
    <property type="project" value="TreeGrafter"/>
</dbReference>
<feature type="region of interest" description="Disordered" evidence="10">
    <location>
        <begin position="49"/>
        <end position="74"/>
    </location>
</feature>
<evidence type="ECO:0000256" key="10">
    <source>
        <dbReference type="SAM" id="MobiDB-lite"/>
    </source>
</evidence>
<dbReference type="AlphaFoldDB" id="R7UHB1"/>
<reference evidence="13 15" key="2">
    <citation type="journal article" date="2013" name="Nature">
        <title>Insights into bilaterian evolution from three spiralian genomes.</title>
        <authorList>
            <person name="Simakov O."/>
            <person name="Marletaz F."/>
            <person name="Cho S.J."/>
            <person name="Edsinger-Gonzales E."/>
            <person name="Havlak P."/>
            <person name="Hellsten U."/>
            <person name="Kuo D.H."/>
            <person name="Larsson T."/>
            <person name="Lv J."/>
            <person name="Arendt D."/>
            <person name="Savage R."/>
            <person name="Osoegawa K."/>
            <person name="de Jong P."/>
            <person name="Grimwood J."/>
            <person name="Chapman J.A."/>
            <person name="Shapiro H."/>
            <person name="Aerts A."/>
            <person name="Otillar R.P."/>
            <person name="Terry A.Y."/>
            <person name="Boore J.L."/>
            <person name="Grigoriev I.V."/>
            <person name="Lindberg D.R."/>
            <person name="Seaver E.C."/>
            <person name="Weisblat D.A."/>
            <person name="Putnam N.H."/>
            <person name="Rokhsar D.S."/>
        </authorList>
    </citation>
    <scope>NUCLEOTIDE SEQUENCE</scope>
    <source>
        <strain evidence="13 15">I ESC-2004</strain>
    </source>
</reference>
<feature type="region of interest" description="Disordered" evidence="10">
    <location>
        <begin position="282"/>
        <end position="312"/>
    </location>
</feature>
<dbReference type="OMA" id="HDSHIKY"/>
<dbReference type="STRING" id="283909.R7UHB1"/>
<gene>
    <name evidence="13" type="ORF">CAPTEDRAFT_224377</name>
</gene>
<evidence type="ECO:0000256" key="2">
    <source>
        <dbReference type="ARBA" id="ARBA00022771"/>
    </source>
</evidence>
<keyword evidence="8 9" id="KW-0539">Nucleus</keyword>
<evidence type="ECO:0000259" key="11">
    <source>
        <dbReference type="PROSITE" id="PS51030"/>
    </source>
</evidence>
<dbReference type="PROSITE" id="PS51843">
    <property type="entry name" value="NR_LBD"/>
    <property type="match status" value="1"/>
</dbReference>
<keyword evidence="4 9" id="KW-0805">Transcription regulation</keyword>
<evidence type="ECO:0000256" key="9">
    <source>
        <dbReference type="RuleBase" id="RU004334"/>
    </source>
</evidence>
<sequence length="588" mass="64221">MPHSACNYFSSASVMDFYDMFSANMEEGNNRQSDYNLLFLQSQNMDLADSTTPGSVKSDADDAPPLSPSVQMNGGGKIRSRLSKVSGDANKICLVCGDKALGCNFDAVSCESCKAFFRRNALKDKKTKCLFEGGCKIDINTRRFCPHCRLEKCFTVGMKKELILGDTDKKKRMQKVILNREKRTVPASPAAPVYKDKRAQEEAASSSSPTPSDGEGAGPGGGGIEALLSSPIAQSLLSSNPILSDAANALLRQVSDAPSLAQTITSALAGQPLLQISAAGGLLSAPPTPITTTSTTSVEETSSSSSSFAAPSCSSVVEGTNLLTNAKMVACHDGTSEPMPSVSSFQPSLTQMDSFLLRKLSEDEDRMLNDLMQVYDLSFTVDLEPLIHIKQLDPSLNQLVNQSSITVLRLIKLSKRLEDFVTLPQECQIGILKGCWIHILLLRSVSLYDSTRDVWVTPRGDIPTEILKNATGFVQLHDDHVNYCSSLKEVIGEDLMVVVLLLVIVIFSPEGQHVVARQLVSNIQDKYLILLKHYLESKYTYSKAAEMFPQLMSKMKELKELAGEHGKHLLDVNPREIEPIMLEILDLK</sequence>
<dbReference type="InterPro" id="IPR001628">
    <property type="entry name" value="Znf_hrmn_rcpt"/>
</dbReference>
<dbReference type="HOGENOM" id="CLU_007368_12_2_1"/>
<reference evidence="15" key="1">
    <citation type="submission" date="2012-12" db="EMBL/GenBank/DDBJ databases">
        <authorList>
            <person name="Hellsten U."/>
            <person name="Grimwood J."/>
            <person name="Chapman J.A."/>
            <person name="Shapiro H."/>
            <person name="Aerts A."/>
            <person name="Otillar R.P."/>
            <person name="Terry A.Y."/>
            <person name="Boore J.L."/>
            <person name="Simakov O."/>
            <person name="Marletaz F."/>
            <person name="Cho S.-J."/>
            <person name="Edsinger-Gonzales E."/>
            <person name="Havlak P."/>
            <person name="Kuo D.-H."/>
            <person name="Larsson T."/>
            <person name="Lv J."/>
            <person name="Arendt D."/>
            <person name="Savage R."/>
            <person name="Osoegawa K."/>
            <person name="de Jong P."/>
            <person name="Lindberg D.R."/>
            <person name="Seaver E.C."/>
            <person name="Weisblat D.A."/>
            <person name="Putnam N.H."/>
            <person name="Grigoriev I.V."/>
            <person name="Rokhsar D.S."/>
        </authorList>
    </citation>
    <scope>NUCLEOTIDE SEQUENCE</scope>
    <source>
        <strain evidence="15">I ESC-2004</strain>
    </source>
</reference>
<dbReference type="Pfam" id="PF00105">
    <property type="entry name" value="zf-C4"/>
    <property type="match status" value="1"/>
</dbReference>
<dbReference type="EnsemblMetazoa" id="CapteT224377">
    <property type="protein sequence ID" value="CapteP224377"/>
    <property type="gene ID" value="CapteG224377"/>
</dbReference>
<dbReference type="GO" id="GO:0008270">
    <property type="term" value="F:zinc ion binding"/>
    <property type="evidence" value="ECO:0007669"/>
    <property type="project" value="UniProtKB-KW"/>
</dbReference>
<feature type="compositionally biased region" description="Low complexity" evidence="10">
    <location>
        <begin position="290"/>
        <end position="312"/>
    </location>
</feature>
<dbReference type="PANTHER" id="PTHR24082">
    <property type="entry name" value="NUCLEAR HORMONE RECEPTOR"/>
    <property type="match status" value="1"/>
</dbReference>
<keyword evidence="1 9" id="KW-0479">Metal-binding</keyword>
<dbReference type="Gene3D" id="3.30.50.10">
    <property type="entry name" value="Erythroid Transcription Factor GATA-1, subunit A"/>
    <property type="match status" value="1"/>
</dbReference>
<dbReference type="InterPro" id="IPR013088">
    <property type="entry name" value="Znf_NHR/GATA"/>
</dbReference>
<keyword evidence="7 9" id="KW-0675">Receptor</keyword>